<name>A0A2H0RCY3_9BACT</name>
<accession>A0A2H0RCY3</accession>
<sequence length="245" mass="28773">MNTNYLKLTNYIEYIKNRLAITTIFSWVSVLFKNPKLIRFFILWNKSLKSSRNALKDGSPWIVFEAKEWADSFLKKGMNIFEWGSGGSTIYIGARVKKLISVEHDPRWHSQVSSKLKEMGISNCVYSLKEPKITKDSWIEEQVLGSYYSTDNNYKNLNFKDYCTAINSFEDSFFDLVIVDGRARLSCIYHAIDKVKRGGYLLLDNSERKEYFMGINLLKDWERKDFYGPGPYNLEFWQTSIFKKI</sequence>
<evidence type="ECO:0000313" key="2">
    <source>
        <dbReference type="Proteomes" id="UP000231602"/>
    </source>
</evidence>
<evidence type="ECO:0000313" key="1">
    <source>
        <dbReference type="EMBL" id="PIR44399.1"/>
    </source>
</evidence>
<comment type="caution">
    <text evidence="1">The sequence shown here is derived from an EMBL/GenBank/DDBJ whole genome shotgun (WGS) entry which is preliminary data.</text>
</comment>
<dbReference type="Proteomes" id="UP000231602">
    <property type="component" value="Unassembled WGS sequence"/>
</dbReference>
<evidence type="ECO:0008006" key="3">
    <source>
        <dbReference type="Google" id="ProtNLM"/>
    </source>
</evidence>
<dbReference type="EMBL" id="PCXV01000002">
    <property type="protein sequence ID" value="PIR44399.1"/>
    <property type="molecule type" value="Genomic_DNA"/>
</dbReference>
<gene>
    <name evidence="1" type="ORF">COV23_00045</name>
</gene>
<protein>
    <recommendedName>
        <fullName evidence="3">Class I SAM-dependent methyltransferase</fullName>
    </recommendedName>
</protein>
<dbReference type="Gene3D" id="3.40.50.150">
    <property type="entry name" value="Vaccinia Virus protein VP39"/>
    <property type="match status" value="1"/>
</dbReference>
<dbReference type="SUPFAM" id="SSF53335">
    <property type="entry name" value="S-adenosyl-L-methionine-dependent methyltransferases"/>
    <property type="match status" value="1"/>
</dbReference>
<proteinExistence type="predicted"/>
<organism evidence="1 2">
    <name type="scientific">Candidatus Wolfebacteria bacterium CG10_big_fil_rev_8_21_14_0_10_31_9</name>
    <dbReference type="NCBI Taxonomy" id="1975070"/>
    <lineage>
        <taxon>Bacteria</taxon>
        <taxon>Candidatus Wolfeibacteriota</taxon>
    </lineage>
</organism>
<reference evidence="1 2" key="1">
    <citation type="submission" date="2017-09" db="EMBL/GenBank/DDBJ databases">
        <title>Depth-based differentiation of microbial function through sediment-hosted aquifers and enrichment of novel symbionts in the deep terrestrial subsurface.</title>
        <authorList>
            <person name="Probst A.J."/>
            <person name="Ladd B."/>
            <person name="Jarett J.K."/>
            <person name="Geller-Mcgrath D.E."/>
            <person name="Sieber C.M."/>
            <person name="Emerson J.B."/>
            <person name="Anantharaman K."/>
            <person name="Thomas B.C."/>
            <person name="Malmstrom R."/>
            <person name="Stieglmeier M."/>
            <person name="Klingl A."/>
            <person name="Woyke T."/>
            <person name="Ryan C.M."/>
            <person name="Banfield J.F."/>
        </authorList>
    </citation>
    <scope>NUCLEOTIDE SEQUENCE [LARGE SCALE GENOMIC DNA]</scope>
    <source>
        <strain evidence="1">CG10_big_fil_rev_8_21_14_0_10_31_9</strain>
    </source>
</reference>
<dbReference type="InterPro" id="IPR029063">
    <property type="entry name" value="SAM-dependent_MTases_sf"/>
</dbReference>
<dbReference type="AlphaFoldDB" id="A0A2H0RCY3"/>